<evidence type="ECO:0000256" key="1">
    <source>
        <dbReference type="SAM" id="Phobius"/>
    </source>
</evidence>
<protein>
    <submittedName>
        <fullName evidence="2">Uncharacterized protein</fullName>
    </submittedName>
</protein>
<evidence type="ECO:0000313" key="3">
    <source>
        <dbReference type="Proteomes" id="UP000463224"/>
    </source>
</evidence>
<comment type="caution">
    <text evidence="2">The sequence shown here is derived from an EMBL/GenBank/DDBJ whole genome shotgun (WGS) entry which is preliminary data.</text>
</comment>
<dbReference type="Proteomes" id="UP000463224">
    <property type="component" value="Unassembled WGS sequence"/>
</dbReference>
<proteinExistence type="predicted"/>
<organism evidence="2 3">
    <name type="scientific">Nitratireductor arenosus</name>
    <dbReference type="NCBI Taxonomy" id="2682096"/>
    <lineage>
        <taxon>Bacteria</taxon>
        <taxon>Pseudomonadati</taxon>
        <taxon>Pseudomonadota</taxon>
        <taxon>Alphaproteobacteria</taxon>
        <taxon>Hyphomicrobiales</taxon>
        <taxon>Phyllobacteriaceae</taxon>
        <taxon>Nitratireductor</taxon>
    </lineage>
</organism>
<dbReference type="AlphaFoldDB" id="A0A844QLM8"/>
<sequence>MARLLVLVLLAAIAVGALWYLWTRIAGRPFVNDTAGKILVALTVAGLALWLFGGGALFGQG</sequence>
<keyword evidence="1" id="KW-0812">Transmembrane</keyword>
<keyword evidence="1" id="KW-1133">Transmembrane helix</keyword>
<reference evidence="2 3" key="1">
    <citation type="submission" date="2019-12" db="EMBL/GenBank/DDBJ databases">
        <title>Nitratireductor arenosus sp. nov., Isolated from sea sand, Jeju island, South Korea.</title>
        <authorList>
            <person name="Kim W."/>
        </authorList>
    </citation>
    <scope>NUCLEOTIDE SEQUENCE [LARGE SCALE GENOMIC DNA]</scope>
    <source>
        <strain evidence="2 3">CAU 1489</strain>
    </source>
</reference>
<evidence type="ECO:0000313" key="2">
    <source>
        <dbReference type="EMBL" id="MVA98913.1"/>
    </source>
</evidence>
<accession>A0A844QLM8</accession>
<keyword evidence="1" id="KW-0472">Membrane</keyword>
<dbReference type="EMBL" id="WPHG01000004">
    <property type="protein sequence ID" value="MVA98913.1"/>
    <property type="molecule type" value="Genomic_DNA"/>
</dbReference>
<gene>
    <name evidence="2" type="ORF">GN330_16830</name>
</gene>
<dbReference type="RefSeq" id="WP_156713885.1">
    <property type="nucleotide sequence ID" value="NZ_WPHG01000004.1"/>
</dbReference>
<name>A0A844QLM8_9HYPH</name>
<feature type="transmembrane region" description="Helical" evidence="1">
    <location>
        <begin position="39"/>
        <end position="59"/>
    </location>
</feature>
<keyword evidence="3" id="KW-1185">Reference proteome</keyword>